<evidence type="ECO:0000313" key="1">
    <source>
        <dbReference type="EMBL" id="KAF9942754.1"/>
    </source>
</evidence>
<keyword evidence="2" id="KW-1185">Reference proteome</keyword>
<feature type="non-terminal residue" evidence="1">
    <location>
        <position position="1"/>
    </location>
</feature>
<accession>A0A9P6LUN6</accession>
<gene>
    <name evidence="1" type="ORF">BGZ70_006088</name>
</gene>
<reference evidence="1" key="1">
    <citation type="journal article" date="2020" name="Fungal Divers.">
        <title>Resolving the Mortierellaceae phylogeny through synthesis of multi-gene phylogenetics and phylogenomics.</title>
        <authorList>
            <person name="Vandepol N."/>
            <person name="Liber J."/>
            <person name="Desiro A."/>
            <person name="Na H."/>
            <person name="Kennedy M."/>
            <person name="Barry K."/>
            <person name="Grigoriev I.V."/>
            <person name="Miller A.N."/>
            <person name="O'Donnell K."/>
            <person name="Stajich J.E."/>
            <person name="Bonito G."/>
        </authorList>
    </citation>
    <scope>NUCLEOTIDE SEQUENCE</scope>
    <source>
        <strain evidence="1">CK1249</strain>
    </source>
</reference>
<protein>
    <submittedName>
        <fullName evidence="1">Uncharacterized protein</fullName>
    </submittedName>
</protein>
<proteinExistence type="predicted"/>
<dbReference type="EMBL" id="JAAAHY010003355">
    <property type="protein sequence ID" value="KAF9942754.1"/>
    <property type="molecule type" value="Genomic_DNA"/>
</dbReference>
<sequence length="68" mass="7860">HSATTPMQLMVESGMRCTRIRSLYISKISCFSARFKRLSIALKNSREPTSQFASRVARSCHWTQRPKQ</sequence>
<name>A0A9P6LUN6_MORAP</name>
<organism evidence="1 2">
    <name type="scientific">Mortierella alpina</name>
    <name type="common">Oleaginous fungus</name>
    <name type="synonym">Mortierella renispora</name>
    <dbReference type="NCBI Taxonomy" id="64518"/>
    <lineage>
        <taxon>Eukaryota</taxon>
        <taxon>Fungi</taxon>
        <taxon>Fungi incertae sedis</taxon>
        <taxon>Mucoromycota</taxon>
        <taxon>Mortierellomycotina</taxon>
        <taxon>Mortierellomycetes</taxon>
        <taxon>Mortierellales</taxon>
        <taxon>Mortierellaceae</taxon>
        <taxon>Mortierella</taxon>
    </lineage>
</organism>
<dbReference type="AlphaFoldDB" id="A0A9P6LUN6"/>
<evidence type="ECO:0000313" key="2">
    <source>
        <dbReference type="Proteomes" id="UP000738359"/>
    </source>
</evidence>
<comment type="caution">
    <text evidence="1">The sequence shown here is derived from an EMBL/GenBank/DDBJ whole genome shotgun (WGS) entry which is preliminary data.</text>
</comment>
<feature type="non-terminal residue" evidence="1">
    <location>
        <position position="68"/>
    </location>
</feature>
<dbReference type="Proteomes" id="UP000738359">
    <property type="component" value="Unassembled WGS sequence"/>
</dbReference>